<organism evidence="1 2">
    <name type="scientific">Cutibacterium avidum ATCC 25577</name>
    <dbReference type="NCBI Taxonomy" id="997355"/>
    <lineage>
        <taxon>Bacteria</taxon>
        <taxon>Bacillati</taxon>
        <taxon>Actinomycetota</taxon>
        <taxon>Actinomycetes</taxon>
        <taxon>Propionibacteriales</taxon>
        <taxon>Propionibacteriaceae</taxon>
        <taxon>Cutibacterium</taxon>
    </lineage>
</organism>
<sequence length="80" mass="9189">MGSICRVRSSRKGPGYFYAENGAQAIKQARERARADRDDDAMMILDIIDKNLVGQQQLFDSAATWLDLGLKRWRRMWGLV</sequence>
<evidence type="ECO:0000313" key="1">
    <source>
        <dbReference type="EMBL" id="EGY78385.1"/>
    </source>
</evidence>
<comment type="caution">
    <text evidence="1">The sequence shown here is derived from an EMBL/GenBank/DDBJ whole genome shotgun (WGS) entry which is preliminary data.</text>
</comment>
<evidence type="ECO:0000313" key="2">
    <source>
        <dbReference type="Proteomes" id="UP000005332"/>
    </source>
</evidence>
<keyword evidence="2" id="KW-1185">Reference proteome</keyword>
<reference evidence="1 2" key="1">
    <citation type="submission" date="2011-06" db="EMBL/GenBank/DDBJ databases">
        <authorList>
            <person name="Muzny D."/>
            <person name="Qin X."/>
            <person name="Deng J."/>
            <person name="Jiang H."/>
            <person name="Liu Y."/>
            <person name="Qu J."/>
            <person name="Song X.-Z."/>
            <person name="Zhang L."/>
            <person name="Thornton R."/>
            <person name="Coyle M."/>
            <person name="Francisco L."/>
            <person name="Jackson L."/>
            <person name="Javaid M."/>
            <person name="Korchina V."/>
            <person name="Kovar C."/>
            <person name="Mata R."/>
            <person name="Mathew T."/>
            <person name="Ngo R."/>
            <person name="Nguyen L."/>
            <person name="Nguyen N."/>
            <person name="Okwuonu G."/>
            <person name="Ongeri F."/>
            <person name="Pham C."/>
            <person name="Simmons D."/>
            <person name="Wilczek-Boney K."/>
            <person name="Hale W."/>
            <person name="Jakkamsetti A."/>
            <person name="Pham P."/>
            <person name="Ruth R."/>
            <person name="San Lucas F."/>
            <person name="Warren J."/>
            <person name="Zhang J."/>
            <person name="Zhao Z."/>
            <person name="Zhou C."/>
            <person name="Zhu D."/>
            <person name="Lee S."/>
            <person name="Bess C."/>
            <person name="Blankenburg K."/>
            <person name="Forbes L."/>
            <person name="Fu Q."/>
            <person name="Gubbala S."/>
            <person name="Hirani K."/>
            <person name="Jayaseelan J.C."/>
            <person name="Lara F."/>
            <person name="Munidasa M."/>
            <person name="Palculict T."/>
            <person name="Patil S."/>
            <person name="Pu L.-L."/>
            <person name="Saada N."/>
            <person name="Tang L."/>
            <person name="Weissenberger G."/>
            <person name="Zhu Y."/>
            <person name="Hemphill L."/>
            <person name="Shang Y."/>
            <person name="Youmans B."/>
            <person name="Ayvaz T."/>
            <person name="Ross M."/>
            <person name="Santibanez J."/>
            <person name="Aqrawi P."/>
            <person name="Gross S."/>
            <person name="Joshi V."/>
            <person name="Fowler G."/>
            <person name="Nazareth L."/>
            <person name="Reid J."/>
            <person name="Worley K."/>
            <person name="Petrosino J."/>
            <person name="Highlander S."/>
            <person name="Gibbs R."/>
        </authorList>
    </citation>
    <scope>NUCLEOTIDE SEQUENCE [LARGE SCALE GENOMIC DNA]</scope>
    <source>
        <strain evidence="1 2">ATCC 25577</strain>
    </source>
</reference>
<name>G4CW31_9ACTN</name>
<dbReference type="HOGENOM" id="CLU_2586879_0_0_11"/>
<dbReference type="PATRIC" id="fig|997355.3.peg.720"/>
<dbReference type="Proteomes" id="UP000005332">
    <property type="component" value="Unassembled WGS sequence"/>
</dbReference>
<dbReference type="EMBL" id="AGBA01000008">
    <property type="protein sequence ID" value="EGY78385.1"/>
    <property type="molecule type" value="Genomic_DNA"/>
</dbReference>
<dbReference type="AlphaFoldDB" id="G4CW31"/>
<accession>G4CW31</accession>
<protein>
    <submittedName>
        <fullName evidence="1">Uncharacterized protein</fullName>
    </submittedName>
</protein>
<proteinExistence type="predicted"/>
<gene>
    <name evidence="1" type="ORF">HMPREF9153_0738</name>
</gene>
<dbReference type="RefSeq" id="WP_004809509.1">
    <property type="nucleotide sequence ID" value="NZ_JH165054.1"/>
</dbReference>